<feature type="region of interest" description="Disordered" evidence="11">
    <location>
        <begin position="416"/>
        <end position="437"/>
    </location>
</feature>
<keyword evidence="7 12" id="KW-0472">Membrane</keyword>
<evidence type="ECO:0000256" key="8">
    <source>
        <dbReference type="ARBA" id="ARBA00023224"/>
    </source>
</evidence>
<name>A0A1S1MVJ6_9GAMM</name>
<keyword evidence="8 10" id="KW-0807">Transducer</keyword>
<keyword evidence="4" id="KW-0145">Chemotaxis</keyword>
<dbReference type="Pfam" id="PF17201">
    <property type="entry name" value="Cache_3-Cache_2"/>
    <property type="match status" value="1"/>
</dbReference>
<dbReference type="CDD" id="cd11386">
    <property type="entry name" value="MCP_signal"/>
    <property type="match status" value="1"/>
</dbReference>
<feature type="compositionally biased region" description="Polar residues" evidence="11">
    <location>
        <begin position="416"/>
        <end position="426"/>
    </location>
</feature>
<dbReference type="GO" id="GO:0004888">
    <property type="term" value="F:transmembrane signaling receptor activity"/>
    <property type="evidence" value="ECO:0007669"/>
    <property type="project" value="InterPro"/>
</dbReference>
<feature type="compositionally biased region" description="Low complexity" evidence="11">
    <location>
        <begin position="427"/>
        <end position="437"/>
    </location>
</feature>
<evidence type="ECO:0000256" key="6">
    <source>
        <dbReference type="ARBA" id="ARBA00022989"/>
    </source>
</evidence>
<keyword evidence="16" id="KW-1185">Reference proteome</keyword>
<comment type="caution">
    <text evidence="15">The sequence shown here is derived from an EMBL/GenBank/DDBJ whole genome shotgun (WGS) entry which is preliminary data.</text>
</comment>
<dbReference type="RefSeq" id="WP_070984740.1">
    <property type="nucleotide sequence ID" value="NZ_MKJU01000025.1"/>
</dbReference>
<dbReference type="PRINTS" id="PR00260">
    <property type="entry name" value="CHEMTRNSDUCR"/>
</dbReference>
<gene>
    <name evidence="15" type="ORF">BET10_09720</name>
</gene>
<dbReference type="SMART" id="SM00304">
    <property type="entry name" value="HAMP"/>
    <property type="match status" value="3"/>
</dbReference>
<dbReference type="OrthoDB" id="2489132at2"/>
<dbReference type="InterPro" id="IPR004089">
    <property type="entry name" value="MCPsignal_dom"/>
</dbReference>
<evidence type="ECO:0000259" key="13">
    <source>
        <dbReference type="PROSITE" id="PS50111"/>
    </source>
</evidence>
<comment type="subcellular location">
    <subcellularLocation>
        <location evidence="1">Cell membrane</location>
        <topology evidence="1">Multi-pass membrane protein</topology>
    </subcellularLocation>
</comment>
<dbReference type="Gene3D" id="3.30.450.20">
    <property type="entry name" value="PAS domain"/>
    <property type="match status" value="1"/>
</dbReference>
<organism evidence="15 16">
    <name type="scientific">Pseudoalteromonas amylolytica</name>
    <dbReference type="NCBI Taxonomy" id="1859457"/>
    <lineage>
        <taxon>Bacteria</taxon>
        <taxon>Pseudomonadati</taxon>
        <taxon>Pseudomonadota</taxon>
        <taxon>Gammaproteobacteria</taxon>
        <taxon>Alteromonadales</taxon>
        <taxon>Pseudoalteromonadaceae</taxon>
        <taxon>Pseudoalteromonas</taxon>
    </lineage>
</organism>
<proteinExistence type="inferred from homology"/>
<evidence type="ECO:0000256" key="3">
    <source>
        <dbReference type="ARBA" id="ARBA00022481"/>
    </source>
</evidence>
<evidence type="ECO:0000256" key="4">
    <source>
        <dbReference type="ARBA" id="ARBA00022500"/>
    </source>
</evidence>
<evidence type="ECO:0000256" key="2">
    <source>
        <dbReference type="ARBA" id="ARBA00022475"/>
    </source>
</evidence>
<evidence type="ECO:0000313" key="15">
    <source>
        <dbReference type="EMBL" id="OHU91127.1"/>
    </source>
</evidence>
<dbReference type="Proteomes" id="UP000179786">
    <property type="component" value="Unassembled WGS sequence"/>
</dbReference>
<keyword evidence="2" id="KW-1003">Cell membrane</keyword>
<dbReference type="InterPro" id="IPR004090">
    <property type="entry name" value="Chemotax_Me-accpt_rcpt"/>
</dbReference>
<dbReference type="PROSITE" id="PS50885">
    <property type="entry name" value="HAMP"/>
    <property type="match status" value="1"/>
</dbReference>
<dbReference type="CDD" id="cd06225">
    <property type="entry name" value="HAMP"/>
    <property type="match status" value="1"/>
</dbReference>
<dbReference type="SMART" id="SM00283">
    <property type="entry name" value="MA"/>
    <property type="match status" value="1"/>
</dbReference>
<accession>A0A1S1MVJ6</accession>
<dbReference type="Pfam" id="PF00015">
    <property type="entry name" value="MCPsignal"/>
    <property type="match status" value="1"/>
</dbReference>
<dbReference type="SUPFAM" id="SSF58104">
    <property type="entry name" value="Methyl-accepting chemotaxis protein (MCP) signaling domain"/>
    <property type="match status" value="1"/>
</dbReference>
<evidence type="ECO:0000256" key="12">
    <source>
        <dbReference type="SAM" id="Phobius"/>
    </source>
</evidence>
<keyword evidence="5 12" id="KW-0812">Transmembrane</keyword>
<dbReference type="AlphaFoldDB" id="A0A1S1MVJ6"/>
<feature type="domain" description="HAMP" evidence="14">
    <location>
        <begin position="305"/>
        <end position="359"/>
    </location>
</feature>
<evidence type="ECO:0000259" key="14">
    <source>
        <dbReference type="PROSITE" id="PS50885"/>
    </source>
</evidence>
<dbReference type="GO" id="GO:0005886">
    <property type="term" value="C:plasma membrane"/>
    <property type="evidence" value="ECO:0007669"/>
    <property type="project" value="UniProtKB-SubCell"/>
</dbReference>
<dbReference type="Pfam" id="PF00672">
    <property type="entry name" value="HAMP"/>
    <property type="match status" value="1"/>
</dbReference>
<evidence type="ECO:0000256" key="9">
    <source>
        <dbReference type="ARBA" id="ARBA00029447"/>
    </source>
</evidence>
<dbReference type="PANTHER" id="PTHR32089:SF39">
    <property type="entry name" value="METHYL-ACCEPTING CHEMOTAXIS PROTEIN HLYB"/>
    <property type="match status" value="1"/>
</dbReference>
<dbReference type="STRING" id="1859457.BET10_09720"/>
<evidence type="ECO:0000256" key="11">
    <source>
        <dbReference type="SAM" id="MobiDB-lite"/>
    </source>
</evidence>
<sequence>MRMYNLSITQRITLLGSLIAIIVASVIGATAIYSAKTMTEKRMLESELPSKVESINKSIAQQILQLKSAAQQLSSNKFILEMAKQGQLDEQILVDELKRIAGQYDLVTASWANRQSAQYWNQDGFLRVLNQQQDGWFFGFTQSGEAFSISIFQEAPGDVKMFVNHQQTNGIGLAGLAKSIDDMQRMLSEMKIEKTGFVYVVNSQGQVQLHPDASKVAKSNLSDFYGRNANNQLLTRKTFSSGSFVIDGRNTIVAASPIEQTDLYVIAQVPSKEVFDEINSLQWQIILFALITAIIASFISLLMAKNLSAPLSNMAQLFARLGSGDAKLHYRVPQSNQPELQALADGFNEFISKIESAIKMVASESREIRTASEQVFEQSIKNSKALDEQKSQTISVAAAINEMGATVQEIAGSANNSAKLTEQGKASSEQSHQRVQQSQQILQTLAGDIDAMAHEVETLAQKTQSIANIVDAIRGISEQTNLLALNAAIESARAGEHGRGFAVVADEVRALASRTSKSTDEIQATISELTQTSDAIVVQINQSKQQAEHSVESMQTSVELMSEVTEAANQINDMTTLIAAATEQQSNVVADVGRSIEHISTISDEVTNAQLNTEHAIQALADSAKSLDDLVASFEQK</sequence>
<dbReference type="EMBL" id="MKJU01000025">
    <property type="protein sequence ID" value="OHU91127.1"/>
    <property type="molecule type" value="Genomic_DNA"/>
</dbReference>
<feature type="domain" description="Methyl-accepting transducer" evidence="13">
    <location>
        <begin position="364"/>
        <end position="600"/>
    </location>
</feature>
<dbReference type="GO" id="GO:0006935">
    <property type="term" value="P:chemotaxis"/>
    <property type="evidence" value="ECO:0007669"/>
    <property type="project" value="UniProtKB-KW"/>
</dbReference>
<dbReference type="CDD" id="cd12912">
    <property type="entry name" value="PDC2_MCP_like"/>
    <property type="match status" value="1"/>
</dbReference>
<comment type="similarity">
    <text evidence="9">Belongs to the methyl-accepting chemotaxis (MCP) protein family.</text>
</comment>
<evidence type="ECO:0000313" key="16">
    <source>
        <dbReference type="Proteomes" id="UP000179786"/>
    </source>
</evidence>
<dbReference type="Gene3D" id="1.10.287.950">
    <property type="entry name" value="Methyl-accepting chemotaxis protein"/>
    <property type="match status" value="1"/>
</dbReference>
<evidence type="ECO:0000256" key="10">
    <source>
        <dbReference type="PROSITE-ProRule" id="PRU00284"/>
    </source>
</evidence>
<keyword evidence="6 12" id="KW-1133">Transmembrane helix</keyword>
<dbReference type="PROSITE" id="PS50111">
    <property type="entry name" value="CHEMOTAXIS_TRANSDUC_2"/>
    <property type="match status" value="1"/>
</dbReference>
<dbReference type="InterPro" id="IPR033462">
    <property type="entry name" value="Cache_3-Cache_2"/>
</dbReference>
<reference evidence="15 16" key="1">
    <citation type="submission" date="2016-09" db="EMBL/GenBank/DDBJ databases">
        <title>Pseudoalteromonas amylolytica sp. nov., isolated from the surface seawater.</title>
        <authorList>
            <person name="Wu Y.-H."/>
            <person name="Cheng H."/>
            <person name="Jin X.-B."/>
            <person name="Wang C.-S."/>
            <person name="Xu X.-W."/>
        </authorList>
    </citation>
    <scope>NUCLEOTIDE SEQUENCE [LARGE SCALE GENOMIC DNA]</scope>
    <source>
        <strain evidence="15 16">JW1</strain>
    </source>
</reference>
<keyword evidence="3" id="KW-0488">Methylation</keyword>
<feature type="transmembrane region" description="Helical" evidence="12">
    <location>
        <begin position="12"/>
        <end position="33"/>
    </location>
</feature>
<dbReference type="InterPro" id="IPR003660">
    <property type="entry name" value="HAMP_dom"/>
</dbReference>
<dbReference type="PANTHER" id="PTHR32089">
    <property type="entry name" value="METHYL-ACCEPTING CHEMOTAXIS PROTEIN MCPB"/>
    <property type="match status" value="1"/>
</dbReference>
<evidence type="ECO:0000256" key="5">
    <source>
        <dbReference type="ARBA" id="ARBA00022692"/>
    </source>
</evidence>
<dbReference type="FunFam" id="1.10.287.950:FF:000001">
    <property type="entry name" value="Methyl-accepting chemotaxis sensory transducer"/>
    <property type="match status" value="1"/>
</dbReference>
<protein>
    <submittedName>
        <fullName evidence="15">Chemotaxis protein</fullName>
    </submittedName>
</protein>
<evidence type="ECO:0000256" key="1">
    <source>
        <dbReference type="ARBA" id="ARBA00004651"/>
    </source>
</evidence>
<evidence type="ECO:0000256" key="7">
    <source>
        <dbReference type="ARBA" id="ARBA00023136"/>
    </source>
</evidence>
<dbReference type="GO" id="GO:0007165">
    <property type="term" value="P:signal transduction"/>
    <property type="evidence" value="ECO:0007669"/>
    <property type="project" value="UniProtKB-KW"/>
</dbReference>